<dbReference type="Pfam" id="PF08246">
    <property type="entry name" value="Inhibitor_I29"/>
    <property type="match status" value="1"/>
</dbReference>
<reference evidence="3" key="1">
    <citation type="submission" date="2022-01" db="EMBL/GenBank/DDBJ databases">
        <authorList>
            <person name="King R."/>
        </authorList>
    </citation>
    <scope>NUCLEOTIDE SEQUENCE</scope>
</reference>
<keyword evidence="1" id="KW-0732">Signal</keyword>
<dbReference type="Proteomes" id="UP001153636">
    <property type="component" value="Chromosome 11"/>
</dbReference>
<feature type="chain" id="PRO_5040429294" description="Cathepsin propeptide inhibitor domain-containing protein" evidence="1">
    <location>
        <begin position="18"/>
        <end position="100"/>
    </location>
</feature>
<organism evidence="3 4">
    <name type="scientific">Psylliodes chrysocephalus</name>
    <dbReference type="NCBI Taxonomy" id="3402493"/>
    <lineage>
        <taxon>Eukaryota</taxon>
        <taxon>Metazoa</taxon>
        <taxon>Ecdysozoa</taxon>
        <taxon>Arthropoda</taxon>
        <taxon>Hexapoda</taxon>
        <taxon>Insecta</taxon>
        <taxon>Pterygota</taxon>
        <taxon>Neoptera</taxon>
        <taxon>Endopterygota</taxon>
        <taxon>Coleoptera</taxon>
        <taxon>Polyphaga</taxon>
        <taxon>Cucujiformia</taxon>
        <taxon>Chrysomeloidea</taxon>
        <taxon>Chrysomelidae</taxon>
        <taxon>Galerucinae</taxon>
        <taxon>Alticini</taxon>
        <taxon>Psylliodes</taxon>
    </lineage>
</organism>
<dbReference type="EMBL" id="OV651823">
    <property type="protein sequence ID" value="CAH1101124.1"/>
    <property type="molecule type" value="Genomic_DNA"/>
</dbReference>
<dbReference type="InterPro" id="IPR038765">
    <property type="entry name" value="Papain-like_cys_pep_sf"/>
</dbReference>
<feature type="signal peptide" evidence="1">
    <location>
        <begin position="1"/>
        <end position="17"/>
    </location>
</feature>
<evidence type="ECO:0000313" key="4">
    <source>
        <dbReference type="Proteomes" id="UP001153636"/>
    </source>
</evidence>
<evidence type="ECO:0000256" key="1">
    <source>
        <dbReference type="SAM" id="SignalP"/>
    </source>
</evidence>
<proteinExistence type="predicted"/>
<keyword evidence="4" id="KW-1185">Reference proteome</keyword>
<evidence type="ECO:0000313" key="3">
    <source>
        <dbReference type="EMBL" id="CAH1101124.1"/>
    </source>
</evidence>
<evidence type="ECO:0000259" key="2">
    <source>
        <dbReference type="SMART" id="SM00848"/>
    </source>
</evidence>
<protein>
    <recommendedName>
        <fullName evidence="2">Cathepsin propeptide inhibitor domain-containing protein</fullName>
    </recommendedName>
</protein>
<gene>
    <name evidence="3" type="ORF">PSYICH_LOCUS2606</name>
</gene>
<sequence>MLKFAILLLAAIAMASALTDQEKFSEFKTKFNKNYGTPEEEQHRLEVFLENSKKIDAHNEKFAKGEVSYSQGLNQFSDLTAEEWKNRNHGLKNTNAKTVV</sequence>
<name>A0A9P0CL34_9CUCU</name>
<dbReference type="SMART" id="SM00848">
    <property type="entry name" value="Inhibitor_I29"/>
    <property type="match status" value="1"/>
</dbReference>
<accession>A0A9P0CL34</accession>
<dbReference type="AlphaFoldDB" id="A0A9P0CL34"/>
<dbReference type="SUPFAM" id="SSF54001">
    <property type="entry name" value="Cysteine proteinases"/>
    <property type="match status" value="1"/>
</dbReference>
<dbReference type="InterPro" id="IPR013201">
    <property type="entry name" value="Prot_inhib_I29"/>
</dbReference>
<dbReference type="OrthoDB" id="5855924at2759"/>
<dbReference type="Gene3D" id="1.10.287.2250">
    <property type="match status" value="1"/>
</dbReference>
<feature type="domain" description="Cathepsin propeptide inhibitor" evidence="2">
    <location>
        <begin position="24"/>
        <end position="84"/>
    </location>
</feature>